<dbReference type="InterPro" id="IPR050688">
    <property type="entry name" value="Zinc_finger/UBP_domain"/>
</dbReference>
<evidence type="ECO:0000256" key="3">
    <source>
        <dbReference type="ARBA" id="ARBA00022771"/>
    </source>
</evidence>
<dbReference type="GO" id="GO:0005634">
    <property type="term" value="C:nucleus"/>
    <property type="evidence" value="ECO:0007669"/>
    <property type="project" value="TreeGrafter"/>
</dbReference>
<feature type="domain" description="C2H2-type" evidence="6">
    <location>
        <begin position="593"/>
        <end position="621"/>
    </location>
</feature>
<dbReference type="InterPro" id="IPR013087">
    <property type="entry name" value="Znf_C2H2_type"/>
</dbReference>
<dbReference type="AlphaFoldDB" id="A0AAW1V6F3"/>
<organism evidence="7 8">
    <name type="scientific">Henosepilachna vigintioctopunctata</name>
    <dbReference type="NCBI Taxonomy" id="420089"/>
    <lineage>
        <taxon>Eukaryota</taxon>
        <taxon>Metazoa</taxon>
        <taxon>Ecdysozoa</taxon>
        <taxon>Arthropoda</taxon>
        <taxon>Hexapoda</taxon>
        <taxon>Insecta</taxon>
        <taxon>Pterygota</taxon>
        <taxon>Neoptera</taxon>
        <taxon>Endopterygota</taxon>
        <taxon>Coleoptera</taxon>
        <taxon>Polyphaga</taxon>
        <taxon>Cucujiformia</taxon>
        <taxon>Coccinelloidea</taxon>
        <taxon>Coccinellidae</taxon>
        <taxon>Epilachninae</taxon>
        <taxon>Epilachnini</taxon>
        <taxon>Henosepilachna</taxon>
    </lineage>
</organism>
<keyword evidence="2" id="KW-0677">Repeat</keyword>
<evidence type="ECO:0000256" key="4">
    <source>
        <dbReference type="ARBA" id="ARBA00022833"/>
    </source>
</evidence>
<dbReference type="Proteomes" id="UP001431783">
    <property type="component" value="Unassembled WGS sequence"/>
</dbReference>
<dbReference type="GO" id="GO:0045944">
    <property type="term" value="P:positive regulation of transcription by RNA polymerase II"/>
    <property type="evidence" value="ECO:0007669"/>
    <property type="project" value="TreeGrafter"/>
</dbReference>
<sequence>MSRNFSNSIFQDLNCFSTPSLDLVEKDVDNIDVEYKPFIEDCQAWYAQSLPEDIKTITKQIVEVNRKIWHRKEISERRYNSSHQIDVVCDSDSHSLEFFNIEKEDLDVVKNEVVIENVSSREYQTVTEDYMPITDEMNEHSYVPAREVISEVRISSFLSDENFYDSDSNCIKPLDIVEEELDKSIVKDYMSNKFQENVNSSNISNASDDNNSNSGDILENEKLLPKENLQEVCEQFCRKRASKLSEKNKKYIENESVNGNSHQLPNSILINSNSVYDSDDVIRLSNLRTINPELENLKCRMCNYKTNKKDLLSFHVNTIHLKKYFNCQMCHFAAPTKFSLDKHIEDIHLKEKNYSCNICNHKAPTKKSQTDHFIAFHKVKKNFKCQMCDFSCHKKPDLNLHVESAHSEKKYFDCQFCTFTAFRKSELTTHIVGFHLNKTEFKCHLCEYVAKMKQHLTNHFITNHKLSIHIKSVHPNKSHLYDYTTKVQNAEEISHFEGSHVENRDFKCHMCDFAAIGKSNLVRHIADNHLEENNGSTNVCHDESLTNKSLTNHSINLCKKKGDFKCEMCDYVYFRKSSLSIHIRTVHSNGRYFRCHLCGYRDKVKFNLINHFKVYHMKKKNYNCKILQLCPSEKIKSEDAP</sequence>
<dbReference type="PANTHER" id="PTHR24403">
    <property type="entry name" value="ZINC FINGER PROTEIN"/>
    <property type="match status" value="1"/>
</dbReference>
<feature type="domain" description="C2H2-type" evidence="6">
    <location>
        <begin position="383"/>
        <end position="411"/>
    </location>
</feature>
<dbReference type="Pfam" id="PF00096">
    <property type="entry name" value="zf-C2H2"/>
    <property type="match status" value="1"/>
</dbReference>
<accession>A0AAW1V6F3</accession>
<feature type="domain" description="C2H2-type" evidence="6">
    <location>
        <begin position="325"/>
        <end position="353"/>
    </location>
</feature>
<dbReference type="SUPFAM" id="SSF57667">
    <property type="entry name" value="beta-beta-alpha zinc fingers"/>
    <property type="match status" value="3"/>
</dbReference>
<dbReference type="PANTHER" id="PTHR24403:SF67">
    <property type="entry name" value="FI01116P-RELATED"/>
    <property type="match status" value="1"/>
</dbReference>
<dbReference type="PROSITE" id="PS00028">
    <property type="entry name" value="ZINC_FINGER_C2H2_1"/>
    <property type="match status" value="2"/>
</dbReference>
<comment type="caution">
    <text evidence="7">The sequence shown here is derived from an EMBL/GenBank/DDBJ whole genome shotgun (WGS) entry which is preliminary data.</text>
</comment>
<evidence type="ECO:0000259" key="6">
    <source>
        <dbReference type="PROSITE" id="PS50157"/>
    </source>
</evidence>
<keyword evidence="1" id="KW-0479">Metal-binding</keyword>
<reference evidence="7 8" key="1">
    <citation type="submission" date="2023-03" db="EMBL/GenBank/DDBJ databases">
        <title>Genome insight into feeding habits of ladybird beetles.</title>
        <authorList>
            <person name="Li H.-S."/>
            <person name="Huang Y.-H."/>
            <person name="Pang H."/>
        </authorList>
    </citation>
    <scope>NUCLEOTIDE SEQUENCE [LARGE SCALE GENOMIC DNA]</scope>
    <source>
        <strain evidence="7">SYSU_2023b</strain>
        <tissue evidence="7">Whole body</tissue>
    </source>
</reference>
<keyword evidence="3 5" id="KW-0863">Zinc-finger</keyword>
<dbReference type="SMART" id="SM00355">
    <property type="entry name" value="ZnF_C2H2"/>
    <property type="match status" value="9"/>
</dbReference>
<evidence type="ECO:0000256" key="1">
    <source>
        <dbReference type="ARBA" id="ARBA00022723"/>
    </source>
</evidence>
<evidence type="ECO:0000313" key="7">
    <source>
        <dbReference type="EMBL" id="KAK9891281.1"/>
    </source>
</evidence>
<evidence type="ECO:0000313" key="8">
    <source>
        <dbReference type="Proteomes" id="UP001431783"/>
    </source>
</evidence>
<evidence type="ECO:0000256" key="2">
    <source>
        <dbReference type="ARBA" id="ARBA00022737"/>
    </source>
</evidence>
<name>A0AAW1V6F3_9CUCU</name>
<dbReference type="GO" id="GO:0008270">
    <property type="term" value="F:zinc ion binding"/>
    <property type="evidence" value="ECO:0007669"/>
    <property type="project" value="UniProtKB-KW"/>
</dbReference>
<dbReference type="PROSITE" id="PS50157">
    <property type="entry name" value="ZINC_FINGER_C2H2_2"/>
    <property type="match status" value="4"/>
</dbReference>
<dbReference type="EMBL" id="JARQZJ010000127">
    <property type="protein sequence ID" value="KAK9891281.1"/>
    <property type="molecule type" value="Genomic_DNA"/>
</dbReference>
<evidence type="ECO:0000256" key="5">
    <source>
        <dbReference type="PROSITE-ProRule" id="PRU00042"/>
    </source>
</evidence>
<dbReference type="InterPro" id="IPR036236">
    <property type="entry name" value="Znf_C2H2_sf"/>
</dbReference>
<proteinExistence type="predicted"/>
<keyword evidence="8" id="KW-1185">Reference proteome</keyword>
<protein>
    <recommendedName>
        <fullName evidence="6">C2H2-type domain-containing protein</fullName>
    </recommendedName>
</protein>
<dbReference type="Gene3D" id="3.30.160.60">
    <property type="entry name" value="Classic Zinc Finger"/>
    <property type="match status" value="4"/>
</dbReference>
<feature type="domain" description="C2H2-type" evidence="6">
    <location>
        <begin position="564"/>
        <end position="592"/>
    </location>
</feature>
<gene>
    <name evidence="7" type="ORF">WA026_013592</name>
</gene>
<keyword evidence="4" id="KW-0862">Zinc</keyword>